<dbReference type="InterPro" id="IPR036390">
    <property type="entry name" value="WH_DNA-bd_sf"/>
</dbReference>
<dbReference type="InterPro" id="IPR003196">
    <property type="entry name" value="TFIIF_beta"/>
</dbReference>
<dbReference type="SUPFAM" id="SSF46785">
    <property type="entry name" value="Winged helix' DNA-binding domain"/>
    <property type="match status" value="1"/>
</dbReference>
<evidence type="ECO:0000256" key="9">
    <source>
        <dbReference type="ARBA" id="ARBA00081863"/>
    </source>
</evidence>
<accession>A0A9P4M495</accession>
<dbReference type="AlphaFoldDB" id="A0A9P4M495"/>
<feature type="compositionally biased region" description="Basic and acidic residues" evidence="11">
    <location>
        <begin position="331"/>
        <end position="346"/>
    </location>
</feature>
<evidence type="ECO:0000256" key="7">
    <source>
        <dbReference type="ARBA" id="ARBA00023242"/>
    </source>
</evidence>
<dbReference type="OrthoDB" id="26094at2759"/>
<gene>
    <name evidence="14" type="ORF">NA57DRAFT_78154</name>
</gene>
<evidence type="ECO:0000256" key="8">
    <source>
        <dbReference type="ARBA" id="ARBA00081473"/>
    </source>
</evidence>
<dbReference type="InterPro" id="IPR040450">
    <property type="entry name" value="TFIIF_beta_HTH"/>
</dbReference>
<feature type="region of interest" description="Disordered" evidence="11">
    <location>
        <begin position="1"/>
        <end position="52"/>
    </location>
</feature>
<comment type="subcellular location">
    <subcellularLocation>
        <location evidence="1">Nucleus</location>
    </subcellularLocation>
</comment>
<dbReference type="InterPro" id="IPR040504">
    <property type="entry name" value="TFIIF_beta_N"/>
</dbReference>
<keyword evidence="5" id="KW-0238">DNA-binding</keyword>
<feature type="coiled-coil region" evidence="10">
    <location>
        <begin position="187"/>
        <end position="221"/>
    </location>
</feature>
<evidence type="ECO:0000256" key="4">
    <source>
        <dbReference type="ARBA" id="ARBA00023015"/>
    </source>
</evidence>
<evidence type="ECO:0000259" key="12">
    <source>
        <dbReference type="Pfam" id="PF02270"/>
    </source>
</evidence>
<dbReference type="FunFam" id="1.10.10.10:FF:000035">
    <property type="entry name" value="General transcription factor IIF subunit 2"/>
    <property type="match status" value="1"/>
</dbReference>
<name>A0A9P4M495_9PEZI</name>
<keyword evidence="6" id="KW-0804">Transcription</keyword>
<reference evidence="14" key="1">
    <citation type="journal article" date="2020" name="Stud. Mycol.">
        <title>101 Dothideomycetes genomes: a test case for predicting lifestyles and emergence of pathogens.</title>
        <authorList>
            <person name="Haridas S."/>
            <person name="Albert R."/>
            <person name="Binder M."/>
            <person name="Bloem J."/>
            <person name="Labutti K."/>
            <person name="Salamov A."/>
            <person name="Andreopoulos B."/>
            <person name="Baker S."/>
            <person name="Barry K."/>
            <person name="Bills G."/>
            <person name="Bluhm B."/>
            <person name="Cannon C."/>
            <person name="Castanera R."/>
            <person name="Culley D."/>
            <person name="Daum C."/>
            <person name="Ezra D."/>
            <person name="Gonzalez J."/>
            <person name="Henrissat B."/>
            <person name="Kuo A."/>
            <person name="Liang C."/>
            <person name="Lipzen A."/>
            <person name="Lutzoni F."/>
            <person name="Magnuson J."/>
            <person name="Mondo S."/>
            <person name="Nolan M."/>
            <person name="Ohm R."/>
            <person name="Pangilinan J."/>
            <person name="Park H.-J."/>
            <person name="Ramirez L."/>
            <person name="Alfaro M."/>
            <person name="Sun H."/>
            <person name="Tritt A."/>
            <person name="Yoshinaga Y."/>
            <person name="Zwiers L.-H."/>
            <person name="Turgeon B."/>
            <person name="Goodwin S."/>
            <person name="Spatafora J."/>
            <person name="Crous P."/>
            <person name="Grigoriev I."/>
        </authorList>
    </citation>
    <scope>NUCLEOTIDE SEQUENCE</scope>
    <source>
        <strain evidence="14">CBS 133067</strain>
    </source>
</reference>
<feature type="compositionally biased region" description="Basic and acidic residues" evidence="11">
    <location>
        <begin position="9"/>
        <end position="20"/>
    </location>
</feature>
<dbReference type="GO" id="GO:0003677">
    <property type="term" value="F:DNA binding"/>
    <property type="evidence" value="ECO:0007669"/>
    <property type="project" value="UniProtKB-KW"/>
</dbReference>
<feature type="region of interest" description="Disordered" evidence="11">
    <location>
        <begin position="323"/>
        <end position="364"/>
    </location>
</feature>
<dbReference type="InterPro" id="IPR011039">
    <property type="entry name" value="TFIIF_interaction"/>
</dbReference>
<evidence type="ECO:0000256" key="5">
    <source>
        <dbReference type="ARBA" id="ARBA00023125"/>
    </source>
</evidence>
<dbReference type="Pfam" id="PF17683">
    <property type="entry name" value="TFIIF_beta_N"/>
    <property type="match status" value="1"/>
</dbReference>
<dbReference type="EMBL" id="ML978129">
    <property type="protein sequence ID" value="KAF2096550.1"/>
    <property type="molecule type" value="Genomic_DNA"/>
</dbReference>
<evidence type="ECO:0000313" key="14">
    <source>
        <dbReference type="EMBL" id="KAF2096550.1"/>
    </source>
</evidence>
<feature type="domain" description="TFIIF beta subunit HTH" evidence="12">
    <location>
        <begin position="250"/>
        <end position="313"/>
    </location>
</feature>
<comment type="caution">
    <text evidence="14">The sequence shown here is derived from an EMBL/GenBank/DDBJ whole genome shotgun (WGS) entry which is preliminary data.</text>
</comment>
<evidence type="ECO:0000256" key="1">
    <source>
        <dbReference type="ARBA" id="ARBA00004123"/>
    </source>
</evidence>
<dbReference type="GO" id="GO:0006367">
    <property type="term" value="P:transcription initiation at RNA polymerase II promoter"/>
    <property type="evidence" value="ECO:0007669"/>
    <property type="project" value="InterPro"/>
</dbReference>
<feature type="compositionally biased region" description="Acidic residues" evidence="11">
    <location>
        <begin position="347"/>
        <end position="356"/>
    </location>
</feature>
<keyword evidence="15" id="KW-1185">Reference proteome</keyword>
<dbReference type="InterPro" id="IPR036388">
    <property type="entry name" value="WH-like_DNA-bd_sf"/>
</dbReference>
<keyword evidence="10" id="KW-0175">Coiled coil</keyword>
<evidence type="ECO:0000313" key="15">
    <source>
        <dbReference type="Proteomes" id="UP000799772"/>
    </source>
</evidence>
<dbReference type="PANTHER" id="PTHR10445">
    <property type="entry name" value="GENERAL TRANSCRIPTION FACTOR IIF SUBUNIT 2"/>
    <property type="match status" value="1"/>
</dbReference>
<evidence type="ECO:0000256" key="2">
    <source>
        <dbReference type="ARBA" id="ARBA00009543"/>
    </source>
</evidence>
<dbReference type="Gene3D" id="1.10.10.10">
    <property type="entry name" value="Winged helix-like DNA-binding domain superfamily/Winged helix DNA-binding domain"/>
    <property type="match status" value="1"/>
</dbReference>
<evidence type="ECO:0000256" key="10">
    <source>
        <dbReference type="SAM" id="Coils"/>
    </source>
</evidence>
<dbReference type="SUPFAM" id="SSF50916">
    <property type="entry name" value="Rap30/74 interaction domains"/>
    <property type="match status" value="1"/>
</dbReference>
<feature type="domain" description="TFIIF beta subunit N-terminal" evidence="13">
    <location>
        <begin position="53"/>
        <end position="182"/>
    </location>
</feature>
<sequence>MAATMNGVKSEDVIPIKDEPADVGTPMSTMSEEVEEEDTGELSMPKDEASNPGVFLTRVPKELWQVLSDTTVSQDEPIQVGSIKVWDKGNGQQEMRLYLKYDLPGLDLVPKDYEMNVTNMEPQNTFLFTEKDLPGYRPGIYNHRGGQRTGVQKRSNFRSRRSIPKKTALAGYSRHEFMLHPIENEEYRRIQRVKREAEFAAAQAEANIIENEDTRENAQDAAAGQWRAFTGAKQRSGQQQAKRQLNKAERLPENVLFEKLFGCFRQYAYWNFKSLVRAVHQPEAYVKETLNKIAVLVKSGQFANTYMLAAQYRESLDMQEALNRSEAAPEIARDEAGDGEGDLKDEGDSDIGDMEDVVLSRPAD</sequence>
<proteinExistence type="inferred from homology"/>
<dbReference type="GO" id="GO:0005674">
    <property type="term" value="C:transcription factor TFIIF complex"/>
    <property type="evidence" value="ECO:0007669"/>
    <property type="project" value="InterPro"/>
</dbReference>
<dbReference type="CDD" id="cd07980">
    <property type="entry name" value="TFIIF_beta"/>
    <property type="match status" value="1"/>
</dbReference>
<organism evidence="14 15">
    <name type="scientific">Rhizodiscina lignyota</name>
    <dbReference type="NCBI Taxonomy" id="1504668"/>
    <lineage>
        <taxon>Eukaryota</taxon>
        <taxon>Fungi</taxon>
        <taxon>Dikarya</taxon>
        <taxon>Ascomycota</taxon>
        <taxon>Pezizomycotina</taxon>
        <taxon>Dothideomycetes</taxon>
        <taxon>Pleosporomycetidae</taxon>
        <taxon>Aulographales</taxon>
        <taxon>Rhizodiscinaceae</taxon>
        <taxon>Rhizodiscina</taxon>
    </lineage>
</organism>
<evidence type="ECO:0000256" key="3">
    <source>
        <dbReference type="ARBA" id="ARBA00021453"/>
    </source>
</evidence>
<keyword evidence="4" id="KW-0805">Transcription regulation</keyword>
<comment type="similarity">
    <text evidence="2">Belongs to the TFIIF beta subunit family.</text>
</comment>
<dbReference type="Pfam" id="PF02270">
    <property type="entry name" value="TFIIF_beta"/>
    <property type="match status" value="1"/>
</dbReference>
<protein>
    <recommendedName>
        <fullName evidence="3">Transcription initiation factor IIF subunit beta</fullName>
    </recommendedName>
    <alternativeName>
        <fullName evidence="9">TFIIF medium subunit</fullName>
    </alternativeName>
    <alternativeName>
        <fullName evidence="8">TFIIF-beta</fullName>
    </alternativeName>
</protein>
<evidence type="ECO:0000256" key="6">
    <source>
        <dbReference type="ARBA" id="ARBA00023163"/>
    </source>
</evidence>
<evidence type="ECO:0000259" key="13">
    <source>
        <dbReference type="Pfam" id="PF17683"/>
    </source>
</evidence>
<keyword evidence="7" id="KW-0539">Nucleus</keyword>
<evidence type="ECO:0000256" key="11">
    <source>
        <dbReference type="SAM" id="MobiDB-lite"/>
    </source>
</evidence>
<dbReference type="PANTHER" id="PTHR10445:SF0">
    <property type="entry name" value="GENERAL TRANSCRIPTION FACTOR IIF SUBUNIT 2"/>
    <property type="match status" value="1"/>
</dbReference>
<dbReference type="Proteomes" id="UP000799772">
    <property type="component" value="Unassembled WGS sequence"/>
</dbReference>